<dbReference type="InterPro" id="IPR010697">
    <property type="entry name" value="YspA"/>
</dbReference>
<dbReference type="InterPro" id="IPR002589">
    <property type="entry name" value="Macro_dom"/>
</dbReference>
<dbReference type="Gene3D" id="3.40.50.450">
    <property type="match status" value="1"/>
</dbReference>
<dbReference type="CDD" id="cd06127">
    <property type="entry name" value="DEDDh"/>
    <property type="match status" value="1"/>
</dbReference>
<dbReference type="InterPro" id="IPR013520">
    <property type="entry name" value="Ribonucl_H"/>
</dbReference>
<dbReference type="GO" id="GO:0140291">
    <property type="term" value="P:peptidyl-glutamate ADP-deribosylation"/>
    <property type="evidence" value="ECO:0007669"/>
    <property type="project" value="TreeGrafter"/>
</dbReference>
<dbReference type="GO" id="GO:0004527">
    <property type="term" value="F:exonuclease activity"/>
    <property type="evidence" value="ECO:0007669"/>
    <property type="project" value="UniProtKB-ARBA"/>
</dbReference>
<dbReference type="EMBL" id="QSTP01000001">
    <property type="protein sequence ID" value="RGM75288.1"/>
    <property type="molecule type" value="Genomic_DNA"/>
</dbReference>
<evidence type="ECO:0000313" key="4">
    <source>
        <dbReference type="Proteomes" id="UP000260758"/>
    </source>
</evidence>
<dbReference type="PANTHER" id="PTHR12521">
    <property type="entry name" value="PROTEIN C6ORF130"/>
    <property type="match status" value="1"/>
</dbReference>
<dbReference type="SUPFAM" id="SSF102405">
    <property type="entry name" value="MCP/YpsA-like"/>
    <property type="match status" value="1"/>
</dbReference>
<comment type="caution">
    <text evidence="3">The sequence shown here is derived from an EMBL/GenBank/DDBJ whole genome shotgun (WGS) entry which is preliminary data.</text>
</comment>
<dbReference type="Gene3D" id="3.40.220.10">
    <property type="entry name" value="Leucine Aminopeptidase, subunit E, domain 1"/>
    <property type="match status" value="1"/>
</dbReference>
<dbReference type="Pfam" id="PF06908">
    <property type="entry name" value="YpsA"/>
    <property type="match status" value="1"/>
</dbReference>
<accession>A0A3E4YKL3</accession>
<reference evidence="3 4" key="1">
    <citation type="submission" date="2018-08" db="EMBL/GenBank/DDBJ databases">
        <title>A genome reference for cultivated species of the human gut microbiota.</title>
        <authorList>
            <person name="Zou Y."/>
            <person name="Xue W."/>
            <person name="Luo G."/>
        </authorList>
    </citation>
    <scope>NUCLEOTIDE SEQUENCE [LARGE SCALE GENOMIC DNA]</scope>
    <source>
        <strain evidence="3 4">OM07-13</strain>
    </source>
</reference>
<protein>
    <submittedName>
        <fullName evidence="3">DUF1273 family protein</fullName>
    </submittedName>
</protein>
<dbReference type="InterPro" id="IPR012337">
    <property type="entry name" value="RNaseH-like_sf"/>
</dbReference>
<dbReference type="RefSeq" id="WP_117718046.1">
    <property type="nucleotide sequence ID" value="NZ_QSTP01000001.1"/>
</dbReference>
<dbReference type="SUPFAM" id="SSF52949">
    <property type="entry name" value="Macro domain-like"/>
    <property type="match status" value="1"/>
</dbReference>
<organism evidence="3 4">
    <name type="scientific">Agathobacter rectalis</name>
    <dbReference type="NCBI Taxonomy" id="39491"/>
    <lineage>
        <taxon>Bacteria</taxon>
        <taxon>Bacillati</taxon>
        <taxon>Bacillota</taxon>
        <taxon>Clostridia</taxon>
        <taxon>Lachnospirales</taxon>
        <taxon>Lachnospiraceae</taxon>
        <taxon>Agathobacter</taxon>
    </lineage>
</organism>
<dbReference type="SUPFAM" id="SSF53098">
    <property type="entry name" value="Ribonuclease H-like"/>
    <property type="match status" value="1"/>
</dbReference>
<dbReference type="PANTHER" id="PTHR12521:SF0">
    <property type="entry name" value="ADP-RIBOSE GLYCOHYDROLASE OARD1"/>
    <property type="match status" value="1"/>
</dbReference>
<evidence type="ECO:0000313" key="3">
    <source>
        <dbReference type="EMBL" id="RGM75288.1"/>
    </source>
</evidence>
<dbReference type="PROSITE" id="PS51154">
    <property type="entry name" value="MACRO"/>
    <property type="match status" value="1"/>
</dbReference>
<dbReference type="AlphaFoldDB" id="A0A3E4YKL3"/>
<dbReference type="InterPro" id="IPR036397">
    <property type="entry name" value="RNaseH_sf"/>
</dbReference>
<evidence type="ECO:0000259" key="2">
    <source>
        <dbReference type="PROSITE" id="PS51154"/>
    </source>
</evidence>
<sequence>MKYAEIKKDIFSIQKPCYYVQCISADFAMGAGIALGFNEHFNMKNKLTAAYPNGYTPTYDNKRMVGDCILMDNVLNLITKEKYWYKPTYQSMEEALIKMREIVLKNNIKNIAMPLIGTGLDKLKWNNVSYLIRKIFNNDDVNIAICRLDIFEKENIETRISITAHRPGKLPQEFGYDYNNPNWVITKQWIKEKLIKDKCTYALTGMALGGDTVFAEAVLELKAEGYPIKLECAIPCRNHSSKWLTSSQKIYNDILSKADKVTLVTDLEYNSKVMADRNKYLVDALVGKYDKLYALWNEDIKTGTGQCVRIAKDKNIKIDILKPSTIMEYTKNNRPFNLDEIEKLNKGIMLEENSVGWQIGEKLLKYQADIGVKYHYNPFNEADSKNLRIKYSTYLPNYFLKEYKNNNNPLHSKDGMLIADKYDRIVIGDYGAFVEIDEKDIHTENLMVKEKEEYRFSPKYHENIKYEWYRPKTIDAKLYHQLRTVTYADYLPNKWYISPYETLEGKGYIKHEPEMLDRAITDIHHLSDIKAKLNDTPKVMYYDLANDLICFDTETTGLSADKGDELLQISMYDGKNERLSTFLHPYNKKTWNGAMAVNHITPKMVENAPYPIDIAPQVRDLIESAKIITGYNINFDIRFFEKCLGIDFSNKQIIDLCKVFKDYRPSGSHKLRDALLEFCPESLTEYDNGAHLADTDTKATVELFHAMNEKGLIYIEDKSINFEDKITDVEQLELF</sequence>
<evidence type="ECO:0000256" key="1">
    <source>
        <dbReference type="ARBA" id="ARBA00035885"/>
    </source>
</evidence>
<name>A0A3E4YKL3_9FIRM</name>
<proteinExistence type="predicted"/>
<dbReference type="InterPro" id="IPR043472">
    <property type="entry name" value="Macro_dom-like"/>
</dbReference>
<feature type="domain" description="Macro" evidence="2">
    <location>
        <begin position="1"/>
        <end position="164"/>
    </location>
</feature>
<dbReference type="GO" id="GO:0003676">
    <property type="term" value="F:nucleic acid binding"/>
    <property type="evidence" value="ECO:0007669"/>
    <property type="project" value="InterPro"/>
</dbReference>
<dbReference type="CDD" id="cd02901">
    <property type="entry name" value="Macro_Poa1p-like"/>
    <property type="match status" value="1"/>
</dbReference>
<gene>
    <name evidence="3" type="ORF">DXB99_01785</name>
</gene>
<dbReference type="SMART" id="SM00479">
    <property type="entry name" value="EXOIII"/>
    <property type="match status" value="1"/>
</dbReference>
<dbReference type="InterPro" id="IPR050892">
    <property type="entry name" value="ADP-ribose_metab_enzymes"/>
</dbReference>
<dbReference type="Gene3D" id="3.30.420.10">
    <property type="entry name" value="Ribonuclease H-like superfamily/Ribonuclease H"/>
    <property type="match status" value="1"/>
</dbReference>
<dbReference type="Pfam" id="PF00929">
    <property type="entry name" value="RNase_T"/>
    <property type="match status" value="1"/>
</dbReference>
<dbReference type="Proteomes" id="UP000260758">
    <property type="component" value="Unassembled WGS sequence"/>
</dbReference>
<comment type="catalytic activity">
    <reaction evidence="1">
        <text>an N-(ADP-alpha-D-ribosyl)-thymidine in DNA + H2O = a thymidine in DNA + ADP-D-ribose</text>
        <dbReference type="Rhea" id="RHEA:71655"/>
        <dbReference type="Rhea" id="RHEA-COMP:13556"/>
        <dbReference type="Rhea" id="RHEA-COMP:18051"/>
        <dbReference type="ChEBI" id="CHEBI:15377"/>
        <dbReference type="ChEBI" id="CHEBI:57967"/>
        <dbReference type="ChEBI" id="CHEBI:137386"/>
        <dbReference type="ChEBI" id="CHEBI:191199"/>
    </reaction>
    <physiologicalReaction direction="left-to-right" evidence="1">
        <dbReference type="Rhea" id="RHEA:71656"/>
    </physiologicalReaction>
</comment>